<dbReference type="InterPro" id="IPR012347">
    <property type="entry name" value="Ferritin-like"/>
</dbReference>
<keyword evidence="5" id="KW-1185">Reference proteome</keyword>
<gene>
    <name evidence="4" type="ORF">NB700_000878</name>
</gene>
<evidence type="ECO:0000313" key="4">
    <source>
        <dbReference type="EMBL" id="MCW0398322.1"/>
    </source>
</evidence>
<dbReference type="PANTHER" id="PTHR38593">
    <property type="entry name" value="BLR2558 PROTEIN"/>
    <property type="match status" value="1"/>
</dbReference>
<reference evidence="4 5" key="1">
    <citation type="submission" date="2022-06" db="EMBL/GenBank/DDBJ databases">
        <title>Dynamics of rice microbiomes reveals core vertical transmitted seed endophytes.</title>
        <authorList>
            <person name="Liao K."/>
            <person name="Zhang X."/>
        </authorList>
    </citation>
    <scope>NUCLEOTIDE SEQUENCE [LARGE SCALE GENOMIC DNA]</scope>
    <source>
        <strain evidence="4 5">YT10-10-1</strain>
    </source>
</reference>
<sequence>MRHSRSAFSLALMSVLGVGLAHAQTDTSGQAGSAGPGAMQQQTPSTSAVQTSTGMQGAQGARASALNEKQALGVLSAINTSEVNAGNLALQKQVKGSVRDYAMQMVKEHADNNAKIAPWGPDAKAAPAQQQMQQAKAEAGKLQALDGDRFEQAYVMAMVKDHQAALQMLDSTLIPAAKTPDVVAHLRTTRTHVAEHLAKAQQLQSAGAPSAAPAR</sequence>
<dbReference type="Pfam" id="PF13628">
    <property type="entry name" value="DUF4142"/>
    <property type="match status" value="1"/>
</dbReference>
<dbReference type="EMBL" id="JANFWR010000004">
    <property type="protein sequence ID" value="MCW0398322.1"/>
    <property type="molecule type" value="Genomic_DNA"/>
</dbReference>
<feature type="compositionally biased region" description="Polar residues" evidence="1">
    <location>
        <begin position="39"/>
        <end position="56"/>
    </location>
</feature>
<comment type="caution">
    <text evidence="4">The sequence shown here is derived from an EMBL/GenBank/DDBJ whole genome shotgun (WGS) entry which is preliminary data.</text>
</comment>
<protein>
    <recommendedName>
        <fullName evidence="3">DUF4142 domain-containing protein</fullName>
    </recommendedName>
</protein>
<proteinExistence type="predicted"/>
<dbReference type="Gene3D" id="1.20.1260.10">
    <property type="match status" value="1"/>
</dbReference>
<evidence type="ECO:0000259" key="3">
    <source>
        <dbReference type="Pfam" id="PF13628"/>
    </source>
</evidence>
<feature type="chain" id="PRO_5046742478" description="DUF4142 domain-containing protein" evidence="2">
    <location>
        <begin position="24"/>
        <end position="215"/>
    </location>
</feature>
<feature type="signal peptide" evidence="2">
    <location>
        <begin position="1"/>
        <end position="23"/>
    </location>
</feature>
<dbReference type="Proteomes" id="UP001320843">
    <property type="component" value="Unassembled WGS sequence"/>
</dbReference>
<evidence type="ECO:0000256" key="2">
    <source>
        <dbReference type="SAM" id="SignalP"/>
    </source>
</evidence>
<accession>A0ABT3DS55</accession>
<feature type="region of interest" description="Disordered" evidence="1">
    <location>
        <begin position="25"/>
        <end position="61"/>
    </location>
</feature>
<keyword evidence="2" id="KW-0732">Signal</keyword>
<evidence type="ECO:0000313" key="5">
    <source>
        <dbReference type="Proteomes" id="UP001320843"/>
    </source>
</evidence>
<feature type="domain" description="DUF4142" evidence="3">
    <location>
        <begin position="69"/>
        <end position="203"/>
    </location>
</feature>
<evidence type="ECO:0000256" key="1">
    <source>
        <dbReference type="SAM" id="MobiDB-lite"/>
    </source>
</evidence>
<dbReference type="PANTHER" id="PTHR38593:SF1">
    <property type="entry name" value="BLR2558 PROTEIN"/>
    <property type="match status" value="1"/>
</dbReference>
<dbReference type="InterPro" id="IPR025419">
    <property type="entry name" value="DUF4142"/>
</dbReference>
<organism evidence="4 5">
    <name type="scientific">Xanthomonas sacchari</name>
    <dbReference type="NCBI Taxonomy" id="56458"/>
    <lineage>
        <taxon>Bacteria</taxon>
        <taxon>Pseudomonadati</taxon>
        <taxon>Pseudomonadota</taxon>
        <taxon>Gammaproteobacteria</taxon>
        <taxon>Lysobacterales</taxon>
        <taxon>Lysobacteraceae</taxon>
        <taxon>Xanthomonas</taxon>
    </lineage>
</organism>
<name>A0ABT3DS55_9XANT</name>